<keyword evidence="7" id="KW-0406">Ion transport</keyword>
<organism evidence="16 17">
    <name type="scientific">Novosphingobium mathurense</name>
    <dbReference type="NCBI Taxonomy" id="428990"/>
    <lineage>
        <taxon>Bacteria</taxon>
        <taxon>Pseudomonadati</taxon>
        <taxon>Pseudomonadota</taxon>
        <taxon>Alphaproteobacteria</taxon>
        <taxon>Sphingomonadales</taxon>
        <taxon>Sphingomonadaceae</taxon>
        <taxon>Novosphingobium</taxon>
    </lineage>
</organism>
<evidence type="ECO:0000256" key="8">
    <source>
        <dbReference type="ARBA" id="ARBA00023077"/>
    </source>
</evidence>
<dbReference type="STRING" id="428990.SAMN06295987_103297"/>
<keyword evidence="13" id="KW-0732">Signal</keyword>
<keyword evidence="6" id="KW-0408">Iron</keyword>
<dbReference type="GO" id="GO:0009279">
    <property type="term" value="C:cell outer membrane"/>
    <property type="evidence" value="ECO:0007669"/>
    <property type="project" value="UniProtKB-SubCell"/>
</dbReference>
<keyword evidence="9 11" id="KW-0472">Membrane</keyword>
<dbReference type="GO" id="GO:0006826">
    <property type="term" value="P:iron ion transport"/>
    <property type="evidence" value="ECO:0007669"/>
    <property type="project" value="UniProtKB-KW"/>
</dbReference>
<reference evidence="17" key="1">
    <citation type="submission" date="2017-02" db="EMBL/GenBank/DDBJ databases">
        <authorList>
            <person name="Varghese N."/>
            <person name="Submissions S."/>
        </authorList>
    </citation>
    <scope>NUCLEOTIDE SEQUENCE [LARGE SCALE GENOMIC DNA]</scope>
    <source>
        <strain evidence="17">SM117</strain>
    </source>
</reference>
<evidence type="ECO:0000256" key="12">
    <source>
        <dbReference type="RuleBase" id="RU003357"/>
    </source>
</evidence>
<dbReference type="InterPro" id="IPR000531">
    <property type="entry name" value="Beta-barrel_TonB"/>
</dbReference>
<dbReference type="InterPro" id="IPR039426">
    <property type="entry name" value="TonB-dep_rcpt-like"/>
</dbReference>
<dbReference type="InterPro" id="IPR012910">
    <property type="entry name" value="Plug_dom"/>
</dbReference>
<evidence type="ECO:0000256" key="10">
    <source>
        <dbReference type="ARBA" id="ARBA00023237"/>
    </source>
</evidence>
<evidence type="ECO:0000256" key="4">
    <source>
        <dbReference type="ARBA" id="ARBA00022496"/>
    </source>
</evidence>
<accession>A0A1U6HXM6</accession>
<evidence type="ECO:0000256" key="6">
    <source>
        <dbReference type="ARBA" id="ARBA00023004"/>
    </source>
</evidence>
<protein>
    <submittedName>
        <fullName evidence="16">Iron complex outermembrane recepter protein</fullName>
    </submittedName>
</protein>
<evidence type="ECO:0000256" key="2">
    <source>
        <dbReference type="ARBA" id="ARBA00022448"/>
    </source>
</evidence>
<evidence type="ECO:0000259" key="14">
    <source>
        <dbReference type="Pfam" id="PF00593"/>
    </source>
</evidence>
<keyword evidence="5 11" id="KW-0812">Transmembrane</keyword>
<evidence type="ECO:0000256" key="5">
    <source>
        <dbReference type="ARBA" id="ARBA00022692"/>
    </source>
</evidence>
<dbReference type="PANTHER" id="PTHR32552:SF81">
    <property type="entry name" value="TONB-DEPENDENT OUTER MEMBRANE RECEPTOR"/>
    <property type="match status" value="1"/>
</dbReference>
<dbReference type="Proteomes" id="UP000190989">
    <property type="component" value="Unassembled WGS sequence"/>
</dbReference>
<dbReference type="PROSITE" id="PS52016">
    <property type="entry name" value="TONB_DEPENDENT_REC_3"/>
    <property type="match status" value="1"/>
</dbReference>
<dbReference type="EMBL" id="FVZE01000003">
    <property type="protein sequence ID" value="SLK00464.1"/>
    <property type="molecule type" value="Genomic_DNA"/>
</dbReference>
<evidence type="ECO:0000256" key="1">
    <source>
        <dbReference type="ARBA" id="ARBA00004571"/>
    </source>
</evidence>
<feature type="domain" description="TonB-dependent receptor plug" evidence="15">
    <location>
        <begin position="49"/>
        <end position="158"/>
    </location>
</feature>
<dbReference type="CDD" id="cd01347">
    <property type="entry name" value="ligand_gated_channel"/>
    <property type="match status" value="1"/>
</dbReference>
<feature type="chain" id="PRO_5012911174" evidence="13">
    <location>
        <begin position="27"/>
        <end position="719"/>
    </location>
</feature>
<comment type="subcellular location">
    <subcellularLocation>
        <location evidence="1 11">Cell outer membrane</location>
        <topology evidence="1 11">Multi-pass membrane protein</topology>
    </subcellularLocation>
</comment>
<sequence length="719" mass="78991">MKHFSKTRAFLCAGAATMALAVPAMAEEAGNESGFNEIVVTAQKREESLKDVPVSIVALGLADLENKGVTDLTDLKTQVPGLQVTPHPNSAITARVFMRGVGNNDDQITMDPSVAVYIDGVYVARSQGLASDVAELERVEVLRGPQGSLYGRNATGGAINFITRAPELGQFGFEQKLTYGNYDQFRSRTRVNIPVGNTLAVELGYLHAQLDGYVDNLGTGVKRFGDQRRDGYRAAALWQPGDTVQVRYTYDRSEIDDTPAFIAYVPFYPQMADRPTAGSPSVSNLQANAVVSQGHNLTASWDVSDDVTIKSITGYRKLRNRTMQDYHSGVFGPFPLFRTAFDSSQDQFSQELQLIGSAFDKRLEYVLGLYYFDESAHSFDTTVVPGRPRSERTVTIDNRAYAVYAQATYNPAILDDRLFVTLGGRWSRDERKATLQDVAVPSAGDPIVGTPGNGDRAFENFSPSASLRLALSDTTSIYGKVVSGYKTGGFNVRASSVDRFNAGFGQETLTSYEFGVKSELLDRRLRVNAALFTTKYDDIQVNVQSDPNNIARTDVLNAGKATIKGFELDFSLRPTNGLTISANYAYLDAKYDRIVDGAGNDVTAQFTYIQAPKHTLVTSVEYEFPPSPIGTFAIYADYFTKSRYSSSTSDPRYIIGDYGLLNGRITLSDIPVGFGNWQLAVFGRNLTDKVYYADHFNAGVPSAFFGQPRTYGVELSFKY</sequence>
<keyword evidence="2 11" id="KW-0813">Transport</keyword>
<dbReference type="PANTHER" id="PTHR32552">
    <property type="entry name" value="FERRICHROME IRON RECEPTOR-RELATED"/>
    <property type="match status" value="1"/>
</dbReference>
<name>A0A1U6HXM6_9SPHN</name>
<dbReference type="Pfam" id="PF00593">
    <property type="entry name" value="TonB_dep_Rec_b-barrel"/>
    <property type="match status" value="1"/>
</dbReference>
<keyword evidence="17" id="KW-1185">Reference proteome</keyword>
<evidence type="ECO:0000256" key="11">
    <source>
        <dbReference type="PROSITE-ProRule" id="PRU01360"/>
    </source>
</evidence>
<proteinExistence type="inferred from homology"/>
<evidence type="ECO:0000313" key="17">
    <source>
        <dbReference type="Proteomes" id="UP000190989"/>
    </source>
</evidence>
<dbReference type="AlphaFoldDB" id="A0A1U6HXM6"/>
<keyword evidence="4" id="KW-0410">Iron transport</keyword>
<keyword evidence="3 11" id="KW-1134">Transmembrane beta strand</keyword>
<feature type="domain" description="TonB-dependent receptor-like beta-barrel" evidence="14">
    <location>
        <begin position="245"/>
        <end position="686"/>
    </location>
</feature>
<keyword evidence="8 12" id="KW-0798">TonB box</keyword>
<feature type="signal peptide" evidence="13">
    <location>
        <begin position="1"/>
        <end position="26"/>
    </location>
</feature>
<evidence type="ECO:0000256" key="3">
    <source>
        <dbReference type="ARBA" id="ARBA00022452"/>
    </source>
</evidence>
<dbReference type="Gene3D" id="2.40.170.20">
    <property type="entry name" value="TonB-dependent receptor, beta-barrel domain"/>
    <property type="match status" value="1"/>
</dbReference>
<gene>
    <name evidence="16" type="ORF">SAMN06295987_103297</name>
</gene>
<evidence type="ECO:0000256" key="9">
    <source>
        <dbReference type="ARBA" id="ARBA00023136"/>
    </source>
</evidence>
<evidence type="ECO:0000256" key="7">
    <source>
        <dbReference type="ARBA" id="ARBA00023065"/>
    </source>
</evidence>
<evidence type="ECO:0000256" key="13">
    <source>
        <dbReference type="SAM" id="SignalP"/>
    </source>
</evidence>
<dbReference type="Pfam" id="PF07715">
    <property type="entry name" value="Plug"/>
    <property type="match status" value="1"/>
</dbReference>
<comment type="similarity">
    <text evidence="11 12">Belongs to the TonB-dependent receptor family.</text>
</comment>
<evidence type="ECO:0000313" key="16">
    <source>
        <dbReference type="EMBL" id="SLK00464.1"/>
    </source>
</evidence>
<dbReference type="SUPFAM" id="SSF56935">
    <property type="entry name" value="Porins"/>
    <property type="match status" value="1"/>
</dbReference>
<keyword evidence="10 11" id="KW-0998">Cell outer membrane</keyword>
<evidence type="ECO:0000259" key="15">
    <source>
        <dbReference type="Pfam" id="PF07715"/>
    </source>
</evidence>
<dbReference type="InterPro" id="IPR036942">
    <property type="entry name" value="Beta-barrel_TonB_sf"/>
</dbReference>